<evidence type="ECO:0000256" key="1">
    <source>
        <dbReference type="SAM" id="MobiDB-lite"/>
    </source>
</evidence>
<dbReference type="AlphaFoldDB" id="A0A9P0HHH7"/>
<sequence>MVTGQITALLFTQPHPIQPEDHNSTSILRSDVRIPPHPVQTGRKEESYWGGRRGGRRRRSGGNRVISLADLMRR</sequence>
<accession>A0A9P0HHH7</accession>
<evidence type="ECO:0000313" key="3">
    <source>
        <dbReference type="Proteomes" id="UP001152798"/>
    </source>
</evidence>
<organism evidence="2 3">
    <name type="scientific">Nezara viridula</name>
    <name type="common">Southern green stink bug</name>
    <name type="synonym">Cimex viridulus</name>
    <dbReference type="NCBI Taxonomy" id="85310"/>
    <lineage>
        <taxon>Eukaryota</taxon>
        <taxon>Metazoa</taxon>
        <taxon>Ecdysozoa</taxon>
        <taxon>Arthropoda</taxon>
        <taxon>Hexapoda</taxon>
        <taxon>Insecta</taxon>
        <taxon>Pterygota</taxon>
        <taxon>Neoptera</taxon>
        <taxon>Paraneoptera</taxon>
        <taxon>Hemiptera</taxon>
        <taxon>Heteroptera</taxon>
        <taxon>Panheteroptera</taxon>
        <taxon>Pentatomomorpha</taxon>
        <taxon>Pentatomoidea</taxon>
        <taxon>Pentatomidae</taxon>
        <taxon>Pentatominae</taxon>
        <taxon>Nezara</taxon>
    </lineage>
</organism>
<dbReference type="EMBL" id="OV725081">
    <property type="protein sequence ID" value="CAH1401837.1"/>
    <property type="molecule type" value="Genomic_DNA"/>
</dbReference>
<keyword evidence="3" id="KW-1185">Reference proteome</keyword>
<gene>
    <name evidence="2" type="ORF">NEZAVI_LOCUS10782</name>
</gene>
<feature type="region of interest" description="Disordered" evidence="1">
    <location>
        <begin position="15"/>
        <end position="74"/>
    </location>
</feature>
<evidence type="ECO:0000313" key="2">
    <source>
        <dbReference type="EMBL" id="CAH1401837.1"/>
    </source>
</evidence>
<proteinExistence type="predicted"/>
<reference evidence="2" key="1">
    <citation type="submission" date="2022-01" db="EMBL/GenBank/DDBJ databases">
        <authorList>
            <person name="King R."/>
        </authorList>
    </citation>
    <scope>NUCLEOTIDE SEQUENCE</scope>
</reference>
<name>A0A9P0HHH7_NEZVI</name>
<protein>
    <submittedName>
        <fullName evidence="2">Uncharacterized protein</fullName>
    </submittedName>
</protein>
<dbReference type="Proteomes" id="UP001152798">
    <property type="component" value="Chromosome 5"/>
</dbReference>